<dbReference type="PANTHER" id="PTHR34490">
    <property type="entry name" value="PROTEIN CBG12054-RELATED"/>
    <property type="match status" value="1"/>
</dbReference>
<keyword evidence="1" id="KW-0732">Signal</keyword>
<gene>
    <name evidence="3" type="ORF">NP493_1147g00087</name>
</gene>
<dbReference type="Pfam" id="PF24748">
    <property type="entry name" value="Galaxin_repeat"/>
    <property type="match status" value="1"/>
</dbReference>
<dbReference type="Proteomes" id="UP001209878">
    <property type="component" value="Unassembled WGS sequence"/>
</dbReference>
<evidence type="ECO:0000259" key="2">
    <source>
        <dbReference type="Pfam" id="PF24748"/>
    </source>
</evidence>
<feature type="chain" id="PRO_5042207967" description="Galaxin-like repeats domain-containing protein" evidence="1">
    <location>
        <begin position="23"/>
        <end position="134"/>
    </location>
</feature>
<evidence type="ECO:0000256" key="1">
    <source>
        <dbReference type="SAM" id="SignalP"/>
    </source>
</evidence>
<protein>
    <recommendedName>
        <fullName evidence="2">Galaxin-like repeats domain-containing protein</fullName>
    </recommendedName>
</protein>
<dbReference type="InterPro" id="IPR056601">
    <property type="entry name" value="Galaxin_dom"/>
</dbReference>
<name>A0AAD9KFB6_RIDPI</name>
<dbReference type="AlphaFoldDB" id="A0AAD9KFB6"/>
<organism evidence="3 4">
    <name type="scientific">Ridgeia piscesae</name>
    <name type="common">Tubeworm</name>
    <dbReference type="NCBI Taxonomy" id="27915"/>
    <lineage>
        <taxon>Eukaryota</taxon>
        <taxon>Metazoa</taxon>
        <taxon>Spiralia</taxon>
        <taxon>Lophotrochozoa</taxon>
        <taxon>Annelida</taxon>
        <taxon>Polychaeta</taxon>
        <taxon>Sedentaria</taxon>
        <taxon>Canalipalpata</taxon>
        <taxon>Sabellida</taxon>
        <taxon>Siboglinidae</taxon>
        <taxon>Ridgeia</taxon>
    </lineage>
</organism>
<evidence type="ECO:0000313" key="3">
    <source>
        <dbReference type="EMBL" id="KAK2170614.1"/>
    </source>
</evidence>
<feature type="domain" description="Galaxin-like repeats" evidence="2">
    <location>
        <begin position="29"/>
        <end position="121"/>
    </location>
</feature>
<evidence type="ECO:0000313" key="4">
    <source>
        <dbReference type="Proteomes" id="UP001209878"/>
    </source>
</evidence>
<accession>A0AAD9KFB6</accession>
<dbReference type="EMBL" id="JAODUO010001145">
    <property type="protein sequence ID" value="KAK2170614.1"/>
    <property type="molecule type" value="Genomic_DNA"/>
</dbReference>
<keyword evidence="4" id="KW-1185">Reference proteome</keyword>
<comment type="caution">
    <text evidence="3">The sequence shown here is derived from an EMBL/GenBank/DDBJ whole genome shotgun (WGS) entry which is preliminary data.</text>
</comment>
<feature type="signal peptide" evidence="1">
    <location>
        <begin position="1"/>
        <end position="22"/>
    </location>
</feature>
<dbReference type="InterPro" id="IPR055284">
    <property type="entry name" value="Galaxin-like"/>
</dbReference>
<reference evidence="3" key="1">
    <citation type="journal article" date="2023" name="Mol. Biol. Evol.">
        <title>Third-Generation Sequencing Reveals the Adaptive Role of the Epigenome in Three Deep-Sea Polychaetes.</title>
        <authorList>
            <person name="Perez M."/>
            <person name="Aroh O."/>
            <person name="Sun Y."/>
            <person name="Lan Y."/>
            <person name="Juniper S.K."/>
            <person name="Young C.R."/>
            <person name="Angers B."/>
            <person name="Qian P.Y."/>
        </authorList>
    </citation>
    <scope>NUCLEOTIDE SEQUENCE</scope>
    <source>
        <strain evidence="3">R07B-5</strain>
    </source>
</reference>
<proteinExistence type="predicted"/>
<sequence length="134" mass="15193">MFCENVARVLVLVMVTVYSNEAFLHDNRCKVPTYDKNSHVCCGDKLYPIGRNRTCCNGKMIDAGAGICFLGIIRLQNPYSCDGKYYDRKVAFCCNKKIYSKSSTTACCIRQVYDPTKYHCVTFMKIVPGLEKIT</sequence>